<dbReference type="PANTHER" id="PTHR12147:SF26">
    <property type="entry name" value="PEPTIDASE M28 DOMAIN-CONTAINING PROTEIN"/>
    <property type="match status" value="1"/>
</dbReference>
<reference evidence="3 4" key="1">
    <citation type="submission" date="2018-10" db="EMBL/GenBank/DDBJ databases">
        <title>Genome Sequence of Cohnella sp.</title>
        <authorList>
            <person name="Srinivasan S."/>
            <person name="Kim M.K."/>
        </authorList>
    </citation>
    <scope>NUCLEOTIDE SEQUENCE [LARGE SCALE GENOMIC DNA]</scope>
    <source>
        <strain evidence="3 4">18JY8-7</strain>
    </source>
</reference>
<evidence type="ECO:0000313" key="4">
    <source>
        <dbReference type="Proteomes" id="UP000269097"/>
    </source>
</evidence>
<dbReference type="SUPFAM" id="SSF53187">
    <property type="entry name" value="Zn-dependent exopeptidases"/>
    <property type="match status" value="1"/>
</dbReference>
<dbReference type="EMBL" id="CP033433">
    <property type="protein sequence ID" value="AYQ73945.1"/>
    <property type="molecule type" value="Genomic_DNA"/>
</dbReference>
<name>A0A3G3K0A3_9BACL</name>
<organism evidence="3 4">
    <name type="scientific">Cohnella candidum</name>
    <dbReference type="NCBI Taxonomy" id="2674991"/>
    <lineage>
        <taxon>Bacteria</taxon>
        <taxon>Bacillati</taxon>
        <taxon>Bacillota</taxon>
        <taxon>Bacilli</taxon>
        <taxon>Bacillales</taxon>
        <taxon>Paenibacillaceae</taxon>
        <taxon>Cohnella</taxon>
    </lineage>
</organism>
<accession>A0A3G3K0A3</accession>
<feature type="domain" description="Peptidase M28" evidence="2">
    <location>
        <begin position="107"/>
        <end position="294"/>
    </location>
</feature>
<dbReference type="AlphaFoldDB" id="A0A3G3K0A3"/>
<feature type="transmembrane region" description="Helical" evidence="1">
    <location>
        <begin position="328"/>
        <end position="349"/>
    </location>
</feature>
<protein>
    <submittedName>
        <fullName evidence="3">M20/M25/M40 family metallo-hydrolase</fullName>
    </submittedName>
</protein>
<keyword evidence="3" id="KW-0378">Hydrolase</keyword>
<proteinExistence type="predicted"/>
<keyword evidence="1" id="KW-0812">Transmembrane</keyword>
<feature type="transmembrane region" description="Helical" evidence="1">
    <location>
        <begin position="361"/>
        <end position="382"/>
    </location>
</feature>
<dbReference type="InterPro" id="IPR045175">
    <property type="entry name" value="M28_fam"/>
</dbReference>
<gene>
    <name evidence="3" type="ORF">EAV92_15985</name>
</gene>
<dbReference type="Proteomes" id="UP000269097">
    <property type="component" value="Chromosome"/>
</dbReference>
<dbReference type="PANTHER" id="PTHR12147">
    <property type="entry name" value="METALLOPEPTIDASE M28 FAMILY MEMBER"/>
    <property type="match status" value="1"/>
</dbReference>
<dbReference type="Pfam" id="PF04389">
    <property type="entry name" value="Peptidase_M28"/>
    <property type="match status" value="1"/>
</dbReference>
<feature type="transmembrane region" description="Helical" evidence="1">
    <location>
        <begin position="516"/>
        <end position="534"/>
    </location>
</feature>
<keyword evidence="1" id="KW-0472">Membrane</keyword>
<sequence length="537" mass="58741">MERSFYEKWGSKMKFAYAALILLICLASELRIPSASVVPREAAGSEFSAERAYDHLKVFAVQPRVPGTANHNEAANYIAETIRRMGIPVSFETSTVDFRVRKLPIRNIVAELPGTQPGKPILMTAHYDSVEEGPGANDDAASVAVLLETLRVLKQEAPLRNTVVVLLTDGEESGLFGAKAYMNRHAADDIGFVLNLEARGSSGPMLLFQTSGENGQAIRLLRENADHPYAFSFFQDVFKILPNDTDFTVFKNAGVPGLNFAYAEGAGVYHTANDDLGHVSLPTVQHSGETALAMAKTLGNVDLSSLNGQGNDAFFNLFGNALVTYPAAWNPVLTAISLGLFAWAVYLGWKRRELRPRNGVKWALFTIVVILLLAVFGTFWSIGYSLLEFQGFTWPFFVYVGIVAILSGLIVWGLRKIKAVSWLNMLLNGMRIEDAAVGAMLLMALLALLTTFGMPGSHYLTAIPLSLSAVSLGGSVRLRRSPRAITFLQMVTVIPLILVLYPFFRLMAIGVGIAGIHYLLILLLLFVPLAMPLARKR</sequence>
<keyword evidence="4" id="KW-1185">Reference proteome</keyword>
<feature type="transmembrane region" description="Helical" evidence="1">
    <location>
        <begin position="435"/>
        <end position="453"/>
    </location>
</feature>
<evidence type="ECO:0000313" key="3">
    <source>
        <dbReference type="EMBL" id="AYQ73945.1"/>
    </source>
</evidence>
<dbReference type="Gene3D" id="3.40.630.10">
    <property type="entry name" value="Zn peptidases"/>
    <property type="match status" value="1"/>
</dbReference>
<dbReference type="KEGG" id="coh:EAV92_15985"/>
<evidence type="ECO:0000259" key="2">
    <source>
        <dbReference type="Pfam" id="PF04389"/>
    </source>
</evidence>
<feature type="transmembrane region" description="Helical" evidence="1">
    <location>
        <begin position="485"/>
        <end position="504"/>
    </location>
</feature>
<dbReference type="InterPro" id="IPR007484">
    <property type="entry name" value="Peptidase_M28"/>
</dbReference>
<feature type="transmembrane region" description="Helical" evidence="1">
    <location>
        <begin position="459"/>
        <end position="478"/>
    </location>
</feature>
<keyword evidence="1" id="KW-1133">Transmembrane helix</keyword>
<feature type="transmembrane region" description="Helical" evidence="1">
    <location>
        <begin position="394"/>
        <end position="414"/>
    </location>
</feature>
<dbReference type="GO" id="GO:0008235">
    <property type="term" value="F:metalloexopeptidase activity"/>
    <property type="evidence" value="ECO:0007669"/>
    <property type="project" value="InterPro"/>
</dbReference>
<evidence type="ECO:0000256" key="1">
    <source>
        <dbReference type="SAM" id="Phobius"/>
    </source>
</evidence>
<dbReference type="GO" id="GO:0006508">
    <property type="term" value="P:proteolysis"/>
    <property type="evidence" value="ECO:0007669"/>
    <property type="project" value="InterPro"/>
</dbReference>